<organism evidence="1 2">
    <name type="scientific">Pleurodeles waltl</name>
    <name type="common">Iberian ribbed newt</name>
    <dbReference type="NCBI Taxonomy" id="8319"/>
    <lineage>
        <taxon>Eukaryota</taxon>
        <taxon>Metazoa</taxon>
        <taxon>Chordata</taxon>
        <taxon>Craniata</taxon>
        <taxon>Vertebrata</taxon>
        <taxon>Euteleostomi</taxon>
        <taxon>Amphibia</taxon>
        <taxon>Batrachia</taxon>
        <taxon>Caudata</taxon>
        <taxon>Salamandroidea</taxon>
        <taxon>Salamandridae</taxon>
        <taxon>Pleurodelinae</taxon>
        <taxon>Pleurodeles</taxon>
    </lineage>
</organism>
<reference evidence="1" key="1">
    <citation type="journal article" date="2022" name="bioRxiv">
        <title>Sequencing and chromosome-scale assembly of the giantPleurodeles waltlgenome.</title>
        <authorList>
            <person name="Brown T."/>
            <person name="Elewa A."/>
            <person name="Iarovenko S."/>
            <person name="Subramanian E."/>
            <person name="Araus A.J."/>
            <person name="Petzold A."/>
            <person name="Susuki M."/>
            <person name="Suzuki K.-i.T."/>
            <person name="Hayashi T."/>
            <person name="Toyoda A."/>
            <person name="Oliveira C."/>
            <person name="Osipova E."/>
            <person name="Leigh N.D."/>
            <person name="Simon A."/>
            <person name="Yun M.H."/>
        </authorList>
    </citation>
    <scope>NUCLEOTIDE SEQUENCE</scope>
    <source>
        <strain evidence="1">20211129_DDA</strain>
        <tissue evidence="1">Liver</tissue>
    </source>
</reference>
<dbReference type="AlphaFoldDB" id="A0AAV7VRE9"/>
<accession>A0AAV7VRE9</accession>
<proteinExistence type="predicted"/>
<dbReference type="Proteomes" id="UP001066276">
    <property type="component" value="Chromosome 2_1"/>
</dbReference>
<gene>
    <name evidence="1" type="ORF">NDU88_006693</name>
</gene>
<evidence type="ECO:0000313" key="1">
    <source>
        <dbReference type="EMBL" id="KAJ1202898.1"/>
    </source>
</evidence>
<protein>
    <submittedName>
        <fullName evidence="1">Uncharacterized protein</fullName>
    </submittedName>
</protein>
<evidence type="ECO:0000313" key="2">
    <source>
        <dbReference type="Proteomes" id="UP001066276"/>
    </source>
</evidence>
<keyword evidence="2" id="KW-1185">Reference proteome</keyword>
<dbReference type="EMBL" id="JANPWB010000003">
    <property type="protein sequence ID" value="KAJ1202898.1"/>
    <property type="molecule type" value="Genomic_DNA"/>
</dbReference>
<name>A0AAV7VRE9_PLEWA</name>
<sequence length="90" mass="9944">MKGLMGFQGLALGLAKHRIALSRKAATAHPIIAQLTYVSYWGLVELSVQADARAFGGRCNLMKQWDEYLIELKDMLTPGNQVLEPTLPTD</sequence>
<comment type="caution">
    <text evidence="1">The sequence shown here is derived from an EMBL/GenBank/DDBJ whole genome shotgun (WGS) entry which is preliminary data.</text>
</comment>